<dbReference type="RefSeq" id="WP_284076991.1">
    <property type="nucleotide sequence ID" value="NZ_JAVLSM010000007.1"/>
</dbReference>
<dbReference type="EMBL" id="JAVRAA010000005">
    <property type="protein sequence ID" value="MDT0337523.1"/>
    <property type="molecule type" value="Genomic_DNA"/>
</dbReference>
<gene>
    <name evidence="2" type="ORF">RJN63_11835</name>
</gene>
<organism evidence="2">
    <name type="scientific">Herbaspirillum huttiense subsp. nephrolepidis</name>
    <dbReference type="NCBI Taxonomy" id="3075126"/>
    <lineage>
        <taxon>Bacteria</taxon>
        <taxon>Pseudomonadati</taxon>
        <taxon>Pseudomonadota</taxon>
        <taxon>Betaproteobacteria</taxon>
        <taxon>Burkholderiales</taxon>
        <taxon>Oxalobacteraceae</taxon>
        <taxon>Herbaspirillum</taxon>
    </lineage>
</organism>
<feature type="region of interest" description="Disordered" evidence="1">
    <location>
        <begin position="1"/>
        <end position="22"/>
    </location>
</feature>
<protein>
    <submittedName>
        <fullName evidence="2">Uncharacterized protein</fullName>
    </submittedName>
</protein>
<name>A0AAE4G801_9BURK</name>
<reference evidence="2" key="1">
    <citation type="submission" date="2023-02" db="EMBL/GenBank/DDBJ databases">
        <title>Description of Herbaspirillum huttiense subsp. nephrolepsisexaltata and Herbaspirillum huttiense subsp. lycopersicon.</title>
        <authorList>
            <person name="Poudel M."/>
            <person name="Sharma A."/>
            <person name="Goss E."/>
            <person name="Tapia J.H."/>
            <person name="Harmon C.M."/>
            <person name="Jones J.B."/>
        </authorList>
    </citation>
    <scope>NUCLEOTIDE SEQUENCE</scope>
    <source>
        <strain evidence="2">NC40101</strain>
    </source>
</reference>
<evidence type="ECO:0000256" key="1">
    <source>
        <dbReference type="SAM" id="MobiDB-lite"/>
    </source>
</evidence>
<sequence>MTKRYSQSATNAEDVHCGHPDVTASSMSEVITAGLSDAERAERYCLFCERYGHRTVECTTGPSSNTTRDRELASLVRASTAEGARSGKTGPEMVLMPRRLTASNGAKALLSGEFSEKLEIHCSDCDADSPESDCAVCGGEGRFIQAVTVEWDTIKRIYEKAVEALGTSAAVVPAVKADTQVQQLAGSIAGKLEAFVRMVATSEEQHISFSKLQRRALELTSEMKPACDAVRPLFPPLGKPIYTHPQLGPMWDRFEMHLYASQYGDLVAESFLATIPVDPEGDVDRIEAATARSVFLSSLRYLYGRDDGSYVWPAGQVGHLLRLAKREFEKRHLSVDPVPDAAVDSAVKSAQLRLEQSETCLVESFTLLAMQNSKRALQTVMGLFVSYALHLLAEGGHGDGADLLIESAEDQRDVTIHGAKVNGQHRRPVSALPNEQQILNAAEEAGLLVNTVHLRLSQLKRYHEALARMTRATH</sequence>
<evidence type="ECO:0000313" key="2">
    <source>
        <dbReference type="EMBL" id="MDT0337523.1"/>
    </source>
</evidence>
<dbReference type="AlphaFoldDB" id="A0AAE4G801"/>
<feature type="compositionally biased region" description="Polar residues" evidence="1">
    <location>
        <begin position="1"/>
        <end position="11"/>
    </location>
</feature>
<comment type="caution">
    <text evidence="2">The sequence shown here is derived from an EMBL/GenBank/DDBJ whole genome shotgun (WGS) entry which is preliminary data.</text>
</comment>
<accession>A0AAE4G801</accession>
<proteinExistence type="predicted"/>